<dbReference type="Gene3D" id="3.40.190.10">
    <property type="entry name" value="Periplasmic binding protein-like II"/>
    <property type="match status" value="1"/>
</dbReference>
<dbReference type="Pfam" id="PF01547">
    <property type="entry name" value="SBP_bac_1"/>
    <property type="match status" value="1"/>
</dbReference>
<keyword evidence="3" id="KW-0472">Membrane</keyword>
<dbReference type="InterPro" id="IPR006311">
    <property type="entry name" value="TAT_signal"/>
</dbReference>
<dbReference type="EMBL" id="CADCUY010000348">
    <property type="protein sequence ID" value="CAA9415674.1"/>
    <property type="molecule type" value="Genomic_DNA"/>
</dbReference>
<accession>A0A6J4PKC5</accession>
<dbReference type="InterPro" id="IPR006059">
    <property type="entry name" value="SBP"/>
</dbReference>
<proteinExistence type="predicted"/>
<dbReference type="PROSITE" id="PS51318">
    <property type="entry name" value="TAT"/>
    <property type="match status" value="1"/>
</dbReference>
<evidence type="ECO:0000313" key="6">
    <source>
        <dbReference type="EMBL" id="CAA9415674.1"/>
    </source>
</evidence>
<dbReference type="AlphaFoldDB" id="A0A6J4PKC5"/>
<evidence type="ECO:0000256" key="1">
    <source>
        <dbReference type="ARBA" id="ARBA00022475"/>
    </source>
</evidence>
<evidence type="ECO:0000256" key="5">
    <source>
        <dbReference type="ARBA" id="ARBA00023288"/>
    </source>
</evidence>
<keyword evidence="1" id="KW-1003">Cell membrane</keyword>
<evidence type="ECO:0000256" key="2">
    <source>
        <dbReference type="ARBA" id="ARBA00022729"/>
    </source>
</evidence>
<evidence type="ECO:0000256" key="3">
    <source>
        <dbReference type="ARBA" id="ARBA00023136"/>
    </source>
</evidence>
<sequence length="450" mass="47618">MTTLSRRSLLRGGVLGAAGLTGLTGCGTVGTAPTSSGTIPPAASGEVVRLQYWAWLKDLQQVCDVWNAQRPDVQVEAVWIPGGNVGGYQKLFAAIAAGSGPDLAQVEMRNVPSFLLQGGLVDVSQYGFDEVAPRYDRALVEQVSFLDAAWAVPQDSGPMATFYRPDLLEEVGAGPPATWAEWLDVARAVHEADPDRWLESFPIDDASVFIAYASQAGAVWFTPEDDRWLVRMTDDATLAVARHFDTAVSEGVVNTSLAPYEPGWFAAVGDGRIAALTSGSWGDALLQGASGASGLFRVAPMPVWSDIPGSYGSSYLGGSTLALMAGSEHPHEALEFATWMTTSPEGIDAMIEHSGIGWSPATGYIGAAREEGSEFFGGQTYGAEVFAPAAQEQNLDWTWPPIAQQVMDGLSDRFRGVVGGGTTMVDAIAAMEGDVVEIFREKGLSAEVAS</sequence>
<name>A0A6J4PKC5_9ACTN</name>
<dbReference type="InterPro" id="IPR050490">
    <property type="entry name" value="Bact_solute-bd_prot1"/>
</dbReference>
<dbReference type="SUPFAM" id="SSF53850">
    <property type="entry name" value="Periplasmic binding protein-like II"/>
    <property type="match status" value="1"/>
</dbReference>
<dbReference type="PANTHER" id="PTHR43649">
    <property type="entry name" value="ARABINOSE-BINDING PROTEIN-RELATED"/>
    <property type="match status" value="1"/>
</dbReference>
<dbReference type="PANTHER" id="PTHR43649:SF33">
    <property type="entry name" value="POLYGALACTURONAN_RHAMNOGALACTURONAN-BINDING PROTEIN YTCQ"/>
    <property type="match status" value="1"/>
</dbReference>
<evidence type="ECO:0000256" key="4">
    <source>
        <dbReference type="ARBA" id="ARBA00023139"/>
    </source>
</evidence>
<keyword evidence="4" id="KW-0564">Palmitate</keyword>
<dbReference type="PROSITE" id="PS51257">
    <property type="entry name" value="PROKAR_LIPOPROTEIN"/>
    <property type="match status" value="1"/>
</dbReference>
<protein>
    <submittedName>
        <fullName evidence="6">Possible alpha-xyloside ABC transporter, substrate-binding component</fullName>
    </submittedName>
</protein>
<organism evidence="6">
    <name type="scientific">uncultured Quadrisphaera sp</name>
    <dbReference type="NCBI Taxonomy" id="904978"/>
    <lineage>
        <taxon>Bacteria</taxon>
        <taxon>Bacillati</taxon>
        <taxon>Actinomycetota</taxon>
        <taxon>Actinomycetes</taxon>
        <taxon>Kineosporiales</taxon>
        <taxon>Kineosporiaceae</taxon>
        <taxon>Quadrisphaera</taxon>
        <taxon>environmental samples</taxon>
    </lineage>
</organism>
<keyword evidence="5" id="KW-0449">Lipoprotein</keyword>
<keyword evidence="2" id="KW-0732">Signal</keyword>
<reference evidence="6" key="1">
    <citation type="submission" date="2020-02" db="EMBL/GenBank/DDBJ databases">
        <authorList>
            <person name="Meier V. D."/>
        </authorList>
    </citation>
    <scope>NUCLEOTIDE SEQUENCE</scope>
    <source>
        <strain evidence="6">AVDCRST_MAG35</strain>
    </source>
</reference>
<gene>
    <name evidence="6" type="ORF">AVDCRST_MAG35-1691</name>
</gene>